<dbReference type="EMBL" id="MTSE01000019">
    <property type="protein sequence ID" value="OUJ71004.1"/>
    <property type="molecule type" value="Genomic_DNA"/>
</dbReference>
<dbReference type="RefSeq" id="WP_143436636.1">
    <property type="nucleotide sequence ID" value="NZ_MTSE01000019.1"/>
</dbReference>
<evidence type="ECO:0000313" key="2">
    <source>
        <dbReference type="EMBL" id="OUJ71004.1"/>
    </source>
</evidence>
<sequence length="172" mass="19595">MCLRLLPFLLLLVLSRLVQAQLPKQREPMRVFLQALPQRQSKQNQPDTFVQVHFENTSADPIQLVEILSPESMPVTAFFEVTLTSTATPKSLLNSHTLRKMDFGFTTQYGYLLIPPGQRLTRVLNLSQAFRRSGQELPPGKYRAQGYYVSWAGRNCVKGSFRSNSILLRVPD</sequence>
<keyword evidence="1" id="KW-0732">Signal</keyword>
<feature type="chain" id="PRO_5013009597" description="Intracellular proteinase inhibitor BsuPI domain-containing protein" evidence="1">
    <location>
        <begin position="21"/>
        <end position="172"/>
    </location>
</feature>
<keyword evidence="3" id="KW-1185">Reference proteome</keyword>
<evidence type="ECO:0000256" key="1">
    <source>
        <dbReference type="SAM" id="SignalP"/>
    </source>
</evidence>
<accession>A0A243W7K8</accession>
<organism evidence="2 3">
    <name type="scientific">Hymenobacter crusticola</name>
    <dbReference type="NCBI Taxonomy" id="1770526"/>
    <lineage>
        <taxon>Bacteria</taxon>
        <taxon>Pseudomonadati</taxon>
        <taxon>Bacteroidota</taxon>
        <taxon>Cytophagia</taxon>
        <taxon>Cytophagales</taxon>
        <taxon>Hymenobacteraceae</taxon>
        <taxon>Hymenobacter</taxon>
    </lineage>
</organism>
<proteinExistence type="predicted"/>
<comment type="caution">
    <text evidence="2">The sequence shown here is derived from an EMBL/GenBank/DDBJ whole genome shotgun (WGS) entry which is preliminary data.</text>
</comment>
<gene>
    <name evidence="2" type="ORF">BXP70_22810</name>
</gene>
<protein>
    <recommendedName>
        <fullName evidence="4">Intracellular proteinase inhibitor BsuPI domain-containing protein</fullName>
    </recommendedName>
</protein>
<evidence type="ECO:0008006" key="4">
    <source>
        <dbReference type="Google" id="ProtNLM"/>
    </source>
</evidence>
<feature type="signal peptide" evidence="1">
    <location>
        <begin position="1"/>
        <end position="20"/>
    </location>
</feature>
<dbReference type="Gene3D" id="2.60.40.2970">
    <property type="match status" value="1"/>
</dbReference>
<evidence type="ECO:0000313" key="3">
    <source>
        <dbReference type="Proteomes" id="UP000194873"/>
    </source>
</evidence>
<dbReference type="AlphaFoldDB" id="A0A243W7K8"/>
<dbReference type="Proteomes" id="UP000194873">
    <property type="component" value="Unassembled WGS sequence"/>
</dbReference>
<name>A0A243W7K8_9BACT</name>
<reference evidence="2 3" key="1">
    <citation type="submission" date="2017-01" db="EMBL/GenBank/DDBJ databases">
        <title>A new Hymenobacter.</title>
        <authorList>
            <person name="Liang Y."/>
            <person name="Feng F."/>
        </authorList>
    </citation>
    <scope>NUCLEOTIDE SEQUENCE [LARGE SCALE GENOMIC DNA]</scope>
    <source>
        <strain evidence="2">MIMBbqt21</strain>
    </source>
</reference>